<dbReference type="Gene3D" id="3.30.730.10">
    <property type="entry name" value="AP2/ERF domain"/>
    <property type="match status" value="1"/>
</dbReference>
<evidence type="ECO:0000313" key="8">
    <source>
        <dbReference type="EMBL" id="KAL3729494.1"/>
    </source>
</evidence>
<keyword evidence="4" id="KW-0804">Transcription</keyword>
<proteinExistence type="inferred from homology"/>
<dbReference type="FunFam" id="3.30.730.10:FF:000001">
    <property type="entry name" value="Ethylene-responsive transcription factor 2"/>
    <property type="match status" value="1"/>
</dbReference>
<evidence type="ECO:0000259" key="7">
    <source>
        <dbReference type="PROSITE" id="PS51032"/>
    </source>
</evidence>
<sequence>MLQEIIGPFQADQFDVLKSICDHLLEDDGDSFSATYAAPSPANMYSRSSSFGNLLLTESWSELPPKVDDSEDMLVYGALRDALHSGWTIPLASNQELGFEVMAIDDNSNGLALNQELDFEVTAIDYDAIDLVTEKKPKTVEHGVQGPVEKTHYRGVRRRPWGKYAAEIRDPKKNGARMWLGTYKTPQDAALAYDRAAFKMKGSKAKLNFPLLIGSAEYEPVRVNPKRRSAEPRSLSTSIDDGLTKRMKKRKEEINVDAEVDFGNPIPFHILEMGILSGDEQFLF</sequence>
<dbReference type="GO" id="GO:0003677">
    <property type="term" value="F:DNA binding"/>
    <property type="evidence" value="ECO:0007669"/>
    <property type="project" value="UniProtKB-KW"/>
</dbReference>
<dbReference type="GO" id="GO:0005634">
    <property type="term" value="C:nucleus"/>
    <property type="evidence" value="ECO:0007669"/>
    <property type="project" value="UniProtKB-SubCell"/>
</dbReference>
<dbReference type="SUPFAM" id="SSF54171">
    <property type="entry name" value="DNA-binding domain"/>
    <property type="match status" value="1"/>
</dbReference>
<dbReference type="PANTHER" id="PTHR31190:SF102">
    <property type="entry name" value="AP2_ERF DOMAIN-CONTAINING PROTEIN"/>
    <property type="match status" value="1"/>
</dbReference>
<keyword evidence="5" id="KW-0539">Nucleus</keyword>
<evidence type="ECO:0000256" key="2">
    <source>
        <dbReference type="ARBA" id="ARBA00023015"/>
    </source>
</evidence>
<comment type="similarity">
    <text evidence="6">Belongs to the AP2/ERF transcription factor family. ERF subfamily.</text>
</comment>
<dbReference type="InterPro" id="IPR001471">
    <property type="entry name" value="AP2/ERF_dom"/>
</dbReference>
<dbReference type="CDD" id="cd00018">
    <property type="entry name" value="AP2"/>
    <property type="match status" value="1"/>
</dbReference>
<dbReference type="AlphaFoldDB" id="A0ABD3JTF0"/>
<dbReference type="InterPro" id="IPR036955">
    <property type="entry name" value="AP2/ERF_dom_sf"/>
</dbReference>
<dbReference type="InterPro" id="IPR016177">
    <property type="entry name" value="DNA-bd_dom_sf"/>
</dbReference>
<evidence type="ECO:0000313" key="9">
    <source>
        <dbReference type="Proteomes" id="UP001634007"/>
    </source>
</evidence>
<organism evidence="8 9">
    <name type="scientific">Eucalyptus globulus</name>
    <name type="common">Tasmanian blue gum</name>
    <dbReference type="NCBI Taxonomy" id="34317"/>
    <lineage>
        <taxon>Eukaryota</taxon>
        <taxon>Viridiplantae</taxon>
        <taxon>Streptophyta</taxon>
        <taxon>Embryophyta</taxon>
        <taxon>Tracheophyta</taxon>
        <taxon>Spermatophyta</taxon>
        <taxon>Magnoliopsida</taxon>
        <taxon>eudicotyledons</taxon>
        <taxon>Gunneridae</taxon>
        <taxon>Pentapetalae</taxon>
        <taxon>rosids</taxon>
        <taxon>malvids</taxon>
        <taxon>Myrtales</taxon>
        <taxon>Myrtaceae</taxon>
        <taxon>Myrtoideae</taxon>
        <taxon>Eucalypteae</taxon>
        <taxon>Eucalyptus</taxon>
    </lineage>
</organism>
<keyword evidence="2" id="KW-0805">Transcription regulation</keyword>
<dbReference type="Proteomes" id="UP001634007">
    <property type="component" value="Unassembled WGS sequence"/>
</dbReference>
<dbReference type="PRINTS" id="PR00367">
    <property type="entry name" value="ETHRSPELEMNT"/>
</dbReference>
<gene>
    <name evidence="8" type="ORF">ACJRO7_026593</name>
</gene>
<dbReference type="EMBL" id="JBJKBG010000007">
    <property type="protein sequence ID" value="KAL3729494.1"/>
    <property type="molecule type" value="Genomic_DNA"/>
</dbReference>
<evidence type="ECO:0000256" key="6">
    <source>
        <dbReference type="ARBA" id="ARBA00024343"/>
    </source>
</evidence>
<keyword evidence="9" id="KW-1185">Reference proteome</keyword>
<dbReference type="PANTHER" id="PTHR31190">
    <property type="entry name" value="DNA-BINDING DOMAIN"/>
    <property type="match status" value="1"/>
</dbReference>
<evidence type="ECO:0000256" key="5">
    <source>
        <dbReference type="ARBA" id="ARBA00023242"/>
    </source>
</evidence>
<keyword evidence="3" id="KW-0238">DNA-binding</keyword>
<dbReference type="SMART" id="SM00380">
    <property type="entry name" value="AP2"/>
    <property type="match status" value="1"/>
</dbReference>
<protein>
    <recommendedName>
        <fullName evidence="7">AP2/ERF domain-containing protein</fullName>
    </recommendedName>
</protein>
<evidence type="ECO:0000256" key="3">
    <source>
        <dbReference type="ARBA" id="ARBA00023125"/>
    </source>
</evidence>
<dbReference type="PROSITE" id="PS51032">
    <property type="entry name" value="AP2_ERF"/>
    <property type="match status" value="1"/>
</dbReference>
<comment type="subcellular location">
    <subcellularLocation>
        <location evidence="1">Nucleus</location>
    </subcellularLocation>
</comment>
<name>A0ABD3JTF0_EUCGL</name>
<accession>A0ABD3JTF0</accession>
<feature type="domain" description="AP2/ERF" evidence="7">
    <location>
        <begin position="152"/>
        <end position="210"/>
    </location>
</feature>
<reference evidence="8 9" key="1">
    <citation type="submission" date="2024-11" db="EMBL/GenBank/DDBJ databases">
        <title>Chromosome-level genome assembly of Eucalyptus globulus Labill. provides insights into its genome evolution.</title>
        <authorList>
            <person name="Li X."/>
        </authorList>
    </citation>
    <scope>NUCLEOTIDE SEQUENCE [LARGE SCALE GENOMIC DNA]</scope>
    <source>
        <strain evidence="8">CL2024</strain>
        <tissue evidence="8">Fresh tender leaves</tissue>
    </source>
</reference>
<evidence type="ECO:0000256" key="4">
    <source>
        <dbReference type="ARBA" id="ARBA00023163"/>
    </source>
</evidence>
<dbReference type="Pfam" id="PF00847">
    <property type="entry name" value="AP2"/>
    <property type="match status" value="1"/>
</dbReference>
<dbReference type="InterPro" id="IPR044808">
    <property type="entry name" value="ERF_plant"/>
</dbReference>
<evidence type="ECO:0000256" key="1">
    <source>
        <dbReference type="ARBA" id="ARBA00004123"/>
    </source>
</evidence>
<comment type="caution">
    <text evidence="8">The sequence shown here is derived from an EMBL/GenBank/DDBJ whole genome shotgun (WGS) entry which is preliminary data.</text>
</comment>